<dbReference type="Proteomes" id="UP000823388">
    <property type="component" value="Chromosome 1N"/>
</dbReference>
<name>A0A8T0X6Z2_PANVG</name>
<comment type="caution">
    <text evidence="1">The sequence shown here is derived from an EMBL/GenBank/DDBJ whole genome shotgun (WGS) entry which is preliminary data.</text>
</comment>
<dbReference type="AlphaFoldDB" id="A0A8T0X6Z2"/>
<gene>
    <name evidence="1" type="ORF">PVAP13_1NG484519</name>
</gene>
<organism evidence="1 2">
    <name type="scientific">Panicum virgatum</name>
    <name type="common">Blackwell switchgrass</name>
    <dbReference type="NCBI Taxonomy" id="38727"/>
    <lineage>
        <taxon>Eukaryota</taxon>
        <taxon>Viridiplantae</taxon>
        <taxon>Streptophyta</taxon>
        <taxon>Embryophyta</taxon>
        <taxon>Tracheophyta</taxon>
        <taxon>Spermatophyta</taxon>
        <taxon>Magnoliopsida</taxon>
        <taxon>Liliopsida</taxon>
        <taxon>Poales</taxon>
        <taxon>Poaceae</taxon>
        <taxon>PACMAD clade</taxon>
        <taxon>Panicoideae</taxon>
        <taxon>Panicodae</taxon>
        <taxon>Paniceae</taxon>
        <taxon>Panicinae</taxon>
        <taxon>Panicum</taxon>
        <taxon>Panicum sect. Hiantes</taxon>
    </lineage>
</organism>
<sequence>MPAPEEPSLPALLYSLQEHILGTFQHVLSSDLSYKDGRL</sequence>
<dbReference type="EMBL" id="CM029038">
    <property type="protein sequence ID" value="KAG2654368.1"/>
    <property type="molecule type" value="Genomic_DNA"/>
</dbReference>
<evidence type="ECO:0000313" key="2">
    <source>
        <dbReference type="Proteomes" id="UP000823388"/>
    </source>
</evidence>
<proteinExistence type="predicted"/>
<protein>
    <submittedName>
        <fullName evidence="1">Uncharacterized protein</fullName>
    </submittedName>
</protein>
<accession>A0A8T0X6Z2</accession>
<keyword evidence="2" id="KW-1185">Reference proteome</keyword>
<evidence type="ECO:0000313" key="1">
    <source>
        <dbReference type="EMBL" id="KAG2654368.1"/>
    </source>
</evidence>
<reference evidence="1" key="1">
    <citation type="submission" date="2020-05" db="EMBL/GenBank/DDBJ databases">
        <title>WGS assembly of Panicum virgatum.</title>
        <authorList>
            <person name="Lovell J.T."/>
            <person name="Jenkins J."/>
            <person name="Shu S."/>
            <person name="Juenger T.E."/>
            <person name="Schmutz J."/>
        </authorList>
    </citation>
    <scope>NUCLEOTIDE SEQUENCE</scope>
    <source>
        <strain evidence="1">AP13</strain>
    </source>
</reference>